<protein>
    <submittedName>
        <fullName evidence="1">Uncharacterized protein</fullName>
    </submittedName>
</protein>
<organism evidence="1 2">
    <name type="scientific">Helicobacter pylori X47-2AL</name>
    <dbReference type="NCBI Taxonomy" id="1386083"/>
    <lineage>
        <taxon>Bacteria</taxon>
        <taxon>Pseudomonadati</taxon>
        <taxon>Campylobacterota</taxon>
        <taxon>Epsilonproteobacteria</taxon>
        <taxon>Campylobacterales</taxon>
        <taxon>Helicobacteraceae</taxon>
        <taxon>Helicobacter</taxon>
    </lineage>
</organism>
<dbReference type="EMBL" id="AWNG01000013">
    <property type="protein sequence ID" value="EST40604.1"/>
    <property type="molecule type" value="Genomic_DNA"/>
</dbReference>
<accession>V6LIG8</accession>
<dbReference type="AlphaFoldDB" id="V6LIG8"/>
<evidence type="ECO:0000313" key="1">
    <source>
        <dbReference type="EMBL" id="EST40604.1"/>
    </source>
</evidence>
<gene>
    <name evidence="1" type="ORF">N871_04045</name>
</gene>
<sequence length="29" mass="3233">MKRSLGVEIRFLTASLKISVKLFKLIGLA</sequence>
<proteinExistence type="predicted"/>
<reference evidence="1 2" key="1">
    <citation type="journal article" date="2013" name="Genome Announc.">
        <title>Draft Genome Sequence of Strain X47-2AL, a Feline Helicobacter pylori Isolate.</title>
        <authorList>
            <person name="Veyrier F.J."/>
            <person name="Ecobichon C."/>
            <person name="Boneca I.G."/>
        </authorList>
    </citation>
    <scope>NUCLEOTIDE SEQUENCE [LARGE SCALE GENOMIC DNA]</scope>
    <source>
        <strain evidence="1 2">X47-2AL</strain>
    </source>
</reference>
<comment type="caution">
    <text evidence="1">The sequence shown here is derived from an EMBL/GenBank/DDBJ whole genome shotgun (WGS) entry which is preliminary data.</text>
</comment>
<dbReference type="Proteomes" id="UP000017937">
    <property type="component" value="Unassembled WGS sequence"/>
</dbReference>
<name>V6LIG8_HELPX</name>
<evidence type="ECO:0000313" key="2">
    <source>
        <dbReference type="Proteomes" id="UP000017937"/>
    </source>
</evidence>